<dbReference type="SUPFAM" id="SSF57850">
    <property type="entry name" value="RING/U-box"/>
    <property type="match status" value="1"/>
</dbReference>
<evidence type="ECO:0000256" key="6">
    <source>
        <dbReference type="ARBA" id="ARBA00022763"/>
    </source>
</evidence>
<evidence type="ECO:0000256" key="10">
    <source>
        <dbReference type="ARBA" id="ARBA00023242"/>
    </source>
</evidence>
<keyword evidence="6" id="KW-0227">DNA damage</keyword>
<keyword evidence="10" id="KW-0539">Nucleus</keyword>
<evidence type="ECO:0000259" key="14">
    <source>
        <dbReference type="PROSITE" id="PS50089"/>
    </source>
</evidence>
<dbReference type="PANTHER" id="PTHR23328:SF0">
    <property type="entry name" value="RING-TYPE DOMAIN-CONTAINING PROTEIN"/>
    <property type="match status" value="1"/>
</dbReference>
<evidence type="ECO:0000256" key="12">
    <source>
        <dbReference type="SAM" id="Coils"/>
    </source>
</evidence>
<evidence type="ECO:0000256" key="9">
    <source>
        <dbReference type="ARBA" id="ARBA00022833"/>
    </source>
</evidence>
<evidence type="ECO:0000256" key="7">
    <source>
        <dbReference type="ARBA" id="ARBA00022771"/>
    </source>
</evidence>
<accession>E1ZWE8</accession>
<dbReference type="InParanoid" id="E1ZWE8"/>
<evidence type="ECO:0000256" key="3">
    <source>
        <dbReference type="ARBA" id="ARBA00012483"/>
    </source>
</evidence>
<organism evidence="16">
    <name type="scientific">Camponotus floridanus</name>
    <name type="common">Florida carpenter ant</name>
    <dbReference type="NCBI Taxonomy" id="104421"/>
    <lineage>
        <taxon>Eukaryota</taxon>
        <taxon>Metazoa</taxon>
        <taxon>Ecdysozoa</taxon>
        <taxon>Arthropoda</taxon>
        <taxon>Hexapoda</taxon>
        <taxon>Insecta</taxon>
        <taxon>Pterygota</taxon>
        <taxon>Neoptera</taxon>
        <taxon>Endopterygota</taxon>
        <taxon>Hymenoptera</taxon>
        <taxon>Apocrita</taxon>
        <taxon>Aculeata</taxon>
        <taxon>Formicoidea</taxon>
        <taxon>Formicidae</taxon>
        <taxon>Formicinae</taxon>
        <taxon>Camponotus</taxon>
    </lineage>
</organism>
<evidence type="ECO:0000256" key="8">
    <source>
        <dbReference type="ARBA" id="ARBA00022786"/>
    </source>
</evidence>
<feature type="region of interest" description="Disordered" evidence="13">
    <location>
        <begin position="535"/>
        <end position="761"/>
    </location>
</feature>
<evidence type="ECO:0000256" key="1">
    <source>
        <dbReference type="ARBA" id="ARBA00000900"/>
    </source>
</evidence>
<dbReference type="PANTHER" id="PTHR23328">
    <property type="entry name" value="RING-TYPE DOMAIN-CONTAINING PROTEIN"/>
    <property type="match status" value="1"/>
</dbReference>
<evidence type="ECO:0000256" key="11">
    <source>
        <dbReference type="PROSITE-ProRule" id="PRU00175"/>
    </source>
</evidence>
<feature type="coiled-coil region" evidence="12">
    <location>
        <begin position="122"/>
        <end position="156"/>
    </location>
</feature>
<dbReference type="InterPro" id="IPR013083">
    <property type="entry name" value="Znf_RING/FYVE/PHD"/>
</dbReference>
<dbReference type="CDD" id="cd22249">
    <property type="entry name" value="UDM1_RNF168_RNF169-like"/>
    <property type="match status" value="1"/>
</dbReference>
<dbReference type="InterPro" id="IPR001841">
    <property type="entry name" value="Znf_RING"/>
</dbReference>
<feature type="compositionally biased region" description="Basic and acidic residues" evidence="13">
    <location>
        <begin position="603"/>
        <end position="630"/>
    </location>
</feature>
<dbReference type="PROSITE" id="PS00518">
    <property type="entry name" value="ZF_RING_1"/>
    <property type="match status" value="1"/>
</dbReference>
<dbReference type="GO" id="GO:0031491">
    <property type="term" value="F:nucleosome binding"/>
    <property type="evidence" value="ECO:0007669"/>
    <property type="project" value="TreeGrafter"/>
</dbReference>
<gene>
    <name evidence="15" type="ORF">EAG_05886</name>
</gene>
<sequence length="882" mass="100271">MYLKRTSKLLDLSSRTTADVHLRDLMCPVCRGILIEPVTLPCTHNLCLRCLKGTFEHNSLSCPLCRVRVGSWLRNATKSETLVNHGLWELIRTKFPKEVENKHNGEEGDLSLDADYATKRILSAAGEIHREYEAQLQMAEEEMRRQRQAEQIASEALIQKLQAEEQQLLLAQLAQDQLLAKTLAKQQVVKKHKEATKCYNQCLNTSVSNYVLDASRFNTKTTLVNNVETPQTEAVYLEGRQMSLPESVNDSSKTRQMNTTLLSKIETICSNIYGSNEANASNMHKVSVKYCCQKQIPVYNVVTKTLKHQTVSKFTQPCTSNYPTDPGCSTSKAYITETKEELRVPSDVVNSKKKNLGIEVCMTLVEDDERIGSAESSGSHDSINQEIHHFKPIKTVPRTKLKISSDGKQIDPKLIRVIPVLKKVSNVVPKPPSPTHMKRIIGCSWSAFKGRIRQDAKEKQAVHNLENTKMLIDEQPSTSLDYSQTVSNKLMTKPHTNDVIRRLDFVPEPSFDSNKNYTKNPNKIVNGLKTSKKLSLDEASDTRETRKSWRTRVRNGMIVKSKQNRNLRSSKKVAGLTSNVIDEEEDDPVNSVDKINPQNDEQNGDRNDMAIENIAERIKRRKEKMEKETSNSKTEPNTSTRSRTVKKKTLSERRDESPATNHVSFSTFENNAKANIEYSEPRRTKRRKINRTSQNNTEDREQNEFPSDASGKASLRKSTRNLTKVSKSSDHVSDGERNKTNSRFNYDSPPESSDETEECVPENNHVGTCVNELFSDKEAIEEQQRIERLLLQEQEDFELARRLQAQFDEMERIAGRPRRTRKATENERSIETDVTGTVCKTNGKRKSTVGRTVNTTAKRKRGRPSKCVKIAANAREDETRAR</sequence>
<keyword evidence="4" id="KW-0808">Transferase</keyword>
<keyword evidence="8" id="KW-0833">Ubl conjugation pathway</keyword>
<dbReference type="InterPro" id="IPR017907">
    <property type="entry name" value="Znf_RING_CS"/>
</dbReference>
<dbReference type="AlphaFoldDB" id="E1ZWE8"/>
<comment type="catalytic activity">
    <reaction evidence="1">
        <text>S-ubiquitinyl-[E2 ubiquitin-conjugating enzyme]-L-cysteine + [acceptor protein]-L-lysine = [E2 ubiquitin-conjugating enzyme]-L-cysteine + N(6)-ubiquitinyl-[acceptor protein]-L-lysine.</text>
        <dbReference type="EC" id="2.3.2.27"/>
    </reaction>
</comment>
<dbReference type="OMA" id="TLPCTHN"/>
<protein>
    <recommendedName>
        <fullName evidence="3">RING-type E3 ubiquitin transferase</fullName>
        <ecNumber evidence="3">2.3.2.27</ecNumber>
    </recommendedName>
</protein>
<feature type="compositionally biased region" description="Basic and acidic residues" evidence="13">
    <location>
        <begin position="535"/>
        <end position="547"/>
    </location>
</feature>
<dbReference type="Gene3D" id="3.30.40.10">
    <property type="entry name" value="Zinc/RING finger domain, C3HC4 (zinc finger)"/>
    <property type="match status" value="1"/>
</dbReference>
<evidence type="ECO:0000256" key="2">
    <source>
        <dbReference type="ARBA" id="ARBA00004123"/>
    </source>
</evidence>
<proteinExistence type="predicted"/>
<evidence type="ECO:0000313" key="15">
    <source>
        <dbReference type="EMBL" id="EFN74494.1"/>
    </source>
</evidence>
<reference evidence="15 16" key="1">
    <citation type="journal article" date="2010" name="Science">
        <title>Genomic comparison of the ants Camponotus floridanus and Harpegnathos saltator.</title>
        <authorList>
            <person name="Bonasio R."/>
            <person name="Zhang G."/>
            <person name="Ye C."/>
            <person name="Mutti N.S."/>
            <person name="Fang X."/>
            <person name="Qin N."/>
            <person name="Donahue G."/>
            <person name="Yang P."/>
            <person name="Li Q."/>
            <person name="Li C."/>
            <person name="Zhang P."/>
            <person name="Huang Z."/>
            <person name="Berger S.L."/>
            <person name="Reinberg D."/>
            <person name="Wang J."/>
            <person name="Liebig J."/>
        </authorList>
    </citation>
    <scope>NUCLEOTIDE SEQUENCE [LARGE SCALE GENOMIC DNA]</scope>
    <source>
        <strain evidence="16">C129</strain>
    </source>
</reference>
<keyword evidence="12" id="KW-0175">Coiled coil</keyword>
<feature type="compositionally biased region" description="Basic residues" evidence="13">
    <location>
        <begin position="562"/>
        <end position="571"/>
    </location>
</feature>
<evidence type="ECO:0000256" key="13">
    <source>
        <dbReference type="SAM" id="MobiDB-lite"/>
    </source>
</evidence>
<dbReference type="Pfam" id="PF00097">
    <property type="entry name" value="zf-C3HC4"/>
    <property type="match status" value="1"/>
</dbReference>
<feature type="compositionally biased region" description="Basic and acidic residues" evidence="13">
    <location>
        <begin position="727"/>
        <end position="739"/>
    </location>
</feature>
<keyword evidence="5" id="KW-0479">Metal-binding</keyword>
<dbReference type="InterPro" id="IPR051657">
    <property type="entry name" value="RNF168/RNF169_E3_ubiq-ligase"/>
</dbReference>
<dbReference type="SMART" id="SM00184">
    <property type="entry name" value="RING"/>
    <property type="match status" value="1"/>
</dbReference>
<dbReference type="GO" id="GO:0008270">
    <property type="term" value="F:zinc ion binding"/>
    <property type="evidence" value="ECO:0007669"/>
    <property type="project" value="UniProtKB-KW"/>
</dbReference>
<keyword evidence="7 11" id="KW-0863">Zinc-finger</keyword>
<keyword evidence="9" id="KW-0862">Zinc</keyword>
<dbReference type="PROSITE" id="PS50089">
    <property type="entry name" value="ZF_RING_2"/>
    <property type="match status" value="1"/>
</dbReference>
<feature type="domain" description="RING-type" evidence="14">
    <location>
        <begin position="27"/>
        <end position="66"/>
    </location>
</feature>
<dbReference type="STRING" id="104421.E1ZWE8"/>
<keyword evidence="16" id="KW-1185">Reference proteome</keyword>
<name>E1ZWE8_CAMFO</name>
<comment type="subcellular location">
    <subcellularLocation>
        <location evidence="2">Nucleus</location>
    </subcellularLocation>
</comment>
<dbReference type="EMBL" id="GL434819">
    <property type="protein sequence ID" value="EFN74494.1"/>
    <property type="molecule type" value="Genomic_DNA"/>
</dbReference>
<dbReference type="GO" id="GO:0061630">
    <property type="term" value="F:ubiquitin protein ligase activity"/>
    <property type="evidence" value="ECO:0007669"/>
    <property type="project" value="UniProtKB-EC"/>
</dbReference>
<feature type="compositionally biased region" description="Polar residues" evidence="13">
    <location>
        <begin position="658"/>
        <end position="673"/>
    </location>
</feature>
<dbReference type="OrthoDB" id="426657at2759"/>
<evidence type="ECO:0000313" key="16">
    <source>
        <dbReference type="Proteomes" id="UP000000311"/>
    </source>
</evidence>
<dbReference type="GO" id="GO:0006302">
    <property type="term" value="P:double-strand break repair"/>
    <property type="evidence" value="ECO:0007669"/>
    <property type="project" value="TreeGrafter"/>
</dbReference>
<dbReference type="GO" id="GO:0035861">
    <property type="term" value="C:site of double-strand break"/>
    <property type="evidence" value="ECO:0007669"/>
    <property type="project" value="TreeGrafter"/>
</dbReference>
<dbReference type="InterPro" id="IPR018957">
    <property type="entry name" value="Znf_C3HC4_RING-type"/>
</dbReference>
<evidence type="ECO:0000256" key="4">
    <source>
        <dbReference type="ARBA" id="ARBA00022679"/>
    </source>
</evidence>
<evidence type="ECO:0000256" key="5">
    <source>
        <dbReference type="ARBA" id="ARBA00022723"/>
    </source>
</evidence>
<dbReference type="GO" id="GO:0005634">
    <property type="term" value="C:nucleus"/>
    <property type="evidence" value="ECO:0007669"/>
    <property type="project" value="UniProtKB-SubCell"/>
</dbReference>
<dbReference type="EC" id="2.3.2.27" evidence="3"/>
<dbReference type="Proteomes" id="UP000000311">
    <property type="component" value="Unassembled WGS sequence"/>
</dbReference>
<dbReference type="CDD" id="cd16550">
    <property type="entry name" value="RING-HC_RNF168"/>
    <property type="match status" value="1"/>
</dbReference>
<dbReference type="KEGG" id="cfo:105250376"/>